<feature type="domain" description="C2" evidence="2">
    <location>
        <begin position="86"/>
        <end position="221"/>
    </location>
</feature>
<proteinExistence type="predicted"/>
<dbReference type="EMBL" id="HBIZ01003251">
    <property type="protein sequence ID" value="CAE0749175.1"/>
    <property type="molecule type" value="Transcribed_RNA"/>
</dbReference>
<evidence type="ECO:0000259" key="2">
    <source>
        <dbReference type="PROSITE" id="PS50004"/>
    </source>
</evidence>
<dbReference type="Pfam" id="PF02493">
    <property type="entry name" value="MORN"/>
    <property type="match status" value="2"/>
</dbReference>
<dbReference type="SUPFAM" id="SSF49562">
    <property type="entry name" value="C2 domain (Calcium/lipid-binding domain, CaLB)"/>
    <property type="match status" value="1"/>
</dbReference>
<dbReference type="Pfam" id="PF00168">
    <property type="entry name" value="C2"/>
    <property type="match status" value="1"/>
</dbReference>
<dbReference type="Gene3D" id="2.20.110.10">
    <property type="entry name" value="Histone H3 K4-specific methyltransferase SET7/9 N-terminal domain"/>
    <property type="match status" value="1"/>
</dbReference>
<sequence length="260" mass="28883">MSSSLQHVTRLYPDGQKYVGTIRADLFDGHGTFIYRNGQQYDGEWRSGVRHGHGVVITPDGDRHEGYWVNNVMQDVEDVQVGRFEDAGDAARPPSSRRAKAYFSVSDSELVIYDISARGVPDMDATSSGSLKGADPYVRMILLGGDEPSADTEFIRNEKNPHWKATLVLPLPNWAFSSDSSVPQLMVQLFDKDFKKADDRIAEATVTLPLVLAERFGDEVVQKISLDGVLFPGHVHDSTSAPRKVPPIPLTFKAKLQKKR</sequence>
<protein>
    <recommendedName>
        <fullName evidence="2">C2 domain-containing protein</fullName>
    </recommendedName>
</protein>
<organism evidence="3">
    <name type="scientific">Chrysotila carterae</name>
    <name type="common">Marine alga</name>
    <name type="synonym">Syracosphaera carterae</name>
    <dbReference type="NCBI Taxonomy" id="13221"/>
    <lineage>
        <taxon>Eukaryota</taxon>
        <taxon>Haptista</taxon>
        <taxon>Haptophyta</taxon>
        <taxon>Prymnesiophyceae</taxon>
        <taxon>Isochrysidales</taxon>
        <taxon>Isochrysidaceae</taxon>
        <taxon>Chrysotila</taxon>
    </lineage>
</organism>
<keyword evidence="1" id="KW-0677">Repeat</keyword>
<evidence type="ECO:0000313" key="3">
    <source>
        <dbReference type="EMBL" id="CAE0749175.1"/>
    </source>
</evidence>
<name>A0A7S4ES20_CHRCT</name>
<dbReference type="SUPFAM" id="SSF82185">
    <property type="entry name" value="Histone H3 K4-specific methyltransferase SET7/9 N-terminal domain"/>
    <property type="match status" value="1"/>
</dbReference>
<dbReference type="AlphaFoldDB" id="A0A7S4ES20"/>
<dbReference type="InterPro" id="IPR000008">
    <property type="entry name" value="C2_dom"/>
</dbReference>
<dbReference type="SMART" id="SM00698">
    <property type="entry name" value="MORN"/>
    <property type="match status" value="2"/>
</dbReference>
<dbReference type="InterPro" id="IPR035892">
    <property type="entry name" value="C2_domain_sf"/>
</dbReference>
<dbReference type="PANTHER" id="PTHR43215:SF14">
    <property type="entry name" value="RADIAL SPOKE HEAD 1 HOMOLOG"/>
    <property type="match status" value="1"/>
</dbReference>
<evidence type="ECO:0000256" key="1">
    <source>
        <dbReference type="ARBA" id="ARBA00022737"/>
    </source>
</evidence>
<dbReference type="Gene3D" id="2.60.40.150">
    <property type="entry name" value="C2 domain"/>
    <property type="match status" value="1"/>
</dbReference>
<gene>
    <name evidence="3" type="ORF">PCAR00345_LOCUS1757</name>
</gene>
<dbReference type="PROSITE" id="PS50004">
    <property type="entry name" value="C2"/>
    <property type="match status" value="1"/>
</dbReference>
<dbReference type="PANTHER" id="PTHR43215">
    <property type="entry name" value="RADIAL SPOKE HEAD 1 HOMOLOG"/>
    <property type="match status" value="1"/>
</dbReference>
<dbReference type="SMART" id="SM00239">
    <property type="entry name" value="C2"/>
    <property type="match status" value="1"/>
</dbReference>
<dbReference type="InterPro" id="IPR003409">
    <property type="entry name" value="MORN"/>
</dbReference>
<accession>A0A7S4ES20</accession>
<reference evidence="3" key="1">
    <citation type="submission" date="2021-01" db="EMBL/GenBank/DDBJ databases">
        <authorList>
            <person name="Corre E."/>
            <person name="Pelletier E."/>
            <person name="Niang G."/>
            <person name="Scheremetjew M."/>
            <person name="Finn R."/>
            <person name="Kale V."/>
            <person name="Holt S."/>
            <person name="Cochrane G."/>
            <person name="Meng A."/>
            <person name="Brown T."/>
            <person name="Cohen L."/>
        </authorList>
    </citation>
    <scope>NUCLEOTIDE SEQUENCE</scope>
    <source>
        <strain evidence="3">CCMP645</strain>
    </source>
</reference>